<proteinExistence type="predicted"/>
<gene>
    <name evidence="2" type="ORF">INT46_000327</name>
</gene>
<sequence>MSNLPPEVLTEVFNHLSRESKQQCLLVCKTWYAVALYLLNRSIVIKNSNDATILIGKIFQQNGFIDGNDVHHMSFQSKYNSNDFINRAVFIRILVSCKNLKTLDFTNENNSHRYLQYLDQYKNTVPLNNLQAIYAPYSCSQYYITLTHHYRGRMNQLSLQIYNKSFKEAPGIDGFSSYLKHFSFLKTLNLRFKRRVFLHDLLRACPLLETLQLFNFDNDNPLEIFNNNEPNERITNQEITNSKLKSLIITSSMVNQELFEYLLDRTSQLYQLSINGRCSNPAIFNEAFSAFVNYNRTFSIKHLTFDEHVSVSQELITGLNASFSHLAKIEFAKCIFSKVIDQHQNLKLGFSSLDIHYLFIDFINVLINRPGINVVSLEIKQNNNHDIKYFQRTSKWKANNMFIKKTNKHYISNSASEKRIISRHLSILKIDTNTLHCLRLNCNNSFKQIITLN</sequence>
<keyword evidence="3" id="KW-1185">Reference proteome</keyword>
<organism evidence="2 3">
    <name type="scientific">Mucor plumbeus</name>
    <dbReference type="NCBI Taxonomy" id="97098"/>
    <lineage>
        <taxon>Eukaryota</taxon>
        <taxon>Fungi</taxon>
        <taxon>Fungi incertae sedis</taxon>
        <taxon>Mucoromycota</taxon>
        <taxon>Mucoromycotina</taxon>
        <taxon>Mucoromycetes</taxon>
        <taxon>Mucorales</taxon>
        <taxon>Mucorineae</taxon>
        <taxon>Mucoraceae</taxon>
        <taxon>Mucor</taxon>
    </lineage>
</organism>
<dbReference type="SMART" id="SM00256">
    <property type="entry name" value="FBOX"/>
    <property type="match status" value="1"/>
</dbReference>
<dbReference type="SUPFAM" id="SSF81383">
    <property type="entry name" value="F-box domain"/>
    <property type="match status" value="1"/>
</dbReference>
<comment type="caution">
    <text evidence="2">The sequence shown here is derived from an EMBL/GenBank/DDBJ whole genome shotgun (WGS) entry which is preliminary data.</text>
</comment>
<feature type="domain" description="F-box" evidence="1">
    <location>
        <begin position="1"/>
        <end position="48"/>
    </location>
</feature>
<protein>
    <recommendedName>
        <fullName evidence="1">F-box domain-containing protein</fullName>
    </recommendedName>
</protein>
<dbReference type="InterPro" id="IPR001810">
    <property type="entry name" value="F-box_dom"/>
</dbReference>
<dbReference type="Proteomes" id="UP000650833">
    <property type="component" value="Unassembled WGS sequence"/>
</dbReference>
<dbReference type="OrthoDB" id="2262799at2759"/>
<name>A0A8H7RGZ5_9FUNG</name>
<dbReference type="InterPro" id="IPR032675">
    <property type="entry name" value="LRR_dom_sf"/>
</dbReference>
<evidence type="ECO:0000313" key="3">
    <source>
        <dbReference type="Proteomes" id="UP000650833"/>
    </source>
</evidence>
<dbReference type="PROSITE" id="PS50181">
    <property type="entry name" value="FBOX"/>
    <property type="match status" value="1"/>
</dbReference>
<dbReference type="InterPro" id="IPR036047">
    <property type="entry name" value="F-box-like_dom_sf"/>
</dbReference>
<dbReference type="EMBL" id="JAEPRC010000074">
    <property type="protein sequence ID" value="KAG2210829.1"/>
    <property type="molecule type" value="Genomic_DNA"/>
</dbReference>
<dbReference type="CDD" id="cd09917">
    <property type="entry name" value="F-box_SF"/>
    <property type="match status" value="1"/>
</dbReference>
<reference evidence="2" key="1">
    <citation type="submission" date="2020-12" db="EMBL/GenBank/DDBJ databases">
        <title>Metabolic potential, ecology and presence of endohyphal bacteria is reflected in genomic diversity of Mucoromycotina.</title>
        <authorList>
            <person name="Muszewska A."/>
            <person name="Okrasinska A."/>
            <person name="Steczkiewicz K."/>
            <person name="Drgas O."/>
            <person name="Orlowska M."/>
            <person name="Perlinska-Lenart U."/>
            <person name="Aleksandrzak-Piekarczyk T."/>
            <person name="Szatraj K."/>
            <person name="Zielenkiewicz U."/>
            <person name="Pilsyk S."/>
            <person name="Malc E."/>
            <person name="Mieczkowski P."/>
            <person name="Kruszewska J.S."/>
            <person name="Biernat P."/>
            <person name="Pawlowska J."/>
        </authorList>
    </citation>
    <scope>NUCLEOTIDE SEQUENCE</scope>
    <source>
        <strain evidence="2">CBS 226.32</strain>
    </source>
</reference>
<evidence type="ECO:0000313" key="2">
    <source>
        <dbReference type="EMBL" id="KAG2210829.1"/>
    </source>
</evidence>
<evidence type="ECO:0000259" key="1">
    <source>
        <dbReference type="PROSITE" id="PS50181"/>
    </source>
</evidence>
<dbReference type="Pfam" id="PF12937">
    <property type="entry name" value="F-box-like"/>
    <property type="match status" value="1"/>
</dbReference>
<accession>A0A8H7RGZ5</accession>
<dbReference type="AlphaFoldDB" id="A0A8H7RGZ5"/>
<dbReference type="Gene3D" id="3.80.10.10">
    <property type="entry name" value="Ribonuclease Inhibitor"/>
    <property type="match status" value="1"/>
</dbReference>